<dbReference type="PANTHER" id="PTHR16008:SF4">
    <property type="entry name" value="F-BOX ONLY PROTEIN 4"/>
    <property type="match status" value="1"/>
</dbReference>
<dbReference type="AlphaFoldDB" id="D8T9V8"/>
<dbReference type="Proteomes" id="UP000001514">
    <property type="component" value="Unassembled WGS sequence"/>
</dbReference>
<dbReference type="HOGENOM" id="CLU_095882_0_0_1"/>
<dbReference type="EMBL" id="GL377699">
    <property type="protein sequence ID" value="EFJ06558.1"/>
    <property type="molecule type" value="Genomic_DNA"/>
</dbReference>
<sequence length="168" mass="19744">RHLEMASLARAVIEFVRMYACEESLEVANYLNALDLLCVRDIGFQDVLINLFSPTLSVLVNLIGLHYSLVHLKIQVTQCFPSDALVGRKISDRHICFRWWSMGVWSNGFRRRDEMHMKIASLYELTEPRQRFLFKVMERGTVHEVLRVQISADFKSSAWVWRDMHSQR</sequence>
<gene>
    <name evidence="1" type="ORF">SELMODRAFT_135299</name>
</gene>
<proteinExistence type="predicted"/>
<dbReference type="OMA" id="RTSAWIA"/>
<accession>D8T9V8</accession>
<dbReference type="FunCoup" id="D8T9V8">
    <property type="interactions" value="242"/>
</dbReference>
<dbReference type="InParanoid" id="D8T9V8"/>
<evidence type="ECO:0000313" key="1">
    <source>
        <dbReference type="EMBL" id="EFJ06558.1"/>
    </source>
</evidence>
<organism evidence="2">
    <name type="scientific">Selaginella moellendorffii</name>
    <name type="common">Spikemoss</name>
    <dbReference type="NCBI Taxonomy" id="88036"/>
    <lineage>
        <taxon>Eukaryota</taxon>
        <taxon>Viridiplantae</taxon>
        <taxon>Streptophyta</taxon>
        <taxon>Embryophyta</taxon>
        <taxon>Tracheophyta</taxon>
        <taxon>Lycopodiopsida</taxon>
        <taxon>Selaginellales</taxon>
        <taxon>Selaginellaceae</taxon>
        <taxon>Selaginella</taxon>
    </lineage>
</organism>
<protein>
    <submittedName>
        <fullName evidence="1">Uncharacterized protein</fullName>
    </submittedName>
</protein>
<feature type="non-terminal residue" evidence="1">
    <location>
        <position position="1"/>
    </location>
</feature>
<dbReference type="InterPro" id="IPR039588">
    <property type="entry name" value="FBXO4"/>
</dbReference>
<keyword evidence="2" id="KW-1185">Reference proteome</keyword>
<dbReference type="eggNOG" id="ENOG502S0QF">
    <property type="taxonomic scope" value="Eukaryota"/>
</dbReference>
<dbReference type="KEGG" id="smo:SELMODRAFT_135299"/>
<dbReference type="GO" id="GO:0031146">
    <property type="term" value="P:SCF-dependent proteasomal ubiquitin-dependent protein catabolic process"/>
    <property type="evidence" value="ECO:0000318"/>
    <property type="project" value="GO_Central"/>
</dbReference>
<dbReference type="PANTHER" id="PTHR16008">
    <property type="entry name" value="F-BOX ONLY PROTEIN 4"/>
    <property type="match status" value="1"/>
</dbReference>
<name>D8T9V8_SELML</name>
<reference evidence="1 2" key="1">
    <citation type="journal article" date="2011" name="Science">
        <title>The Selaginella genome identifies genetic changes associated with the evolution of vascular plants.</title>
        <authorList>
            <person name="Banks J.A."/>
            <person name="Nishiyama T."/>
            <person name="Hasebe M."/>
            <person name="Bowman J.L."/>
            <person name="Gribskov M."/>
            <person name="dePamphilis C."/>
            <person name="Albert V.A."/>
            <person name="Aono N."/>
            <person name="Aoyama T."/>
            <person name="Ambrose B.A."/>
            <person name="Ashton N.W."/>
            <person name="Axtell M.J."/>
            <person name="Barker E."/>
            <person name="Barker M.S."/>
            <person name="Bennetzen J.L."/>
            <person name="Bonawitz N.D."/>
            <person name="Chapple C."/>
            <person name="Cheng C."/>
            <person name="Correa L.G."/>
            <person name="Dacre M."/>
            <person name="DeBarry J."/>
            <person name="Dreyer I."/>
            <person name="Elias M."/>
            <person name="Engstrom E.M."/>
            <person name="Estelle M."/>
            <person name="Feng L."/>
            <person name="Finet C."/>
            <person name="Floyd S.K."/>
            <person name="Frommer W.B."/>
            <person name="Fujita T."/>
            <person name="Gramzow L."/>
            <person name="Gutensohn M."/>
            <person name="Harholt J."/>
            <person name="Hattori M."/>
            <person name="Heyl A."/>
            <person name="Hirai T."/>
            <person name="Hiwatashi Y."/>
            <person name="Ishikawa M."/>
            <person name="Iwata M."/>
            <person name="Karol K.G."/>
            <person name="Koehler B."/>
            <person name="Kolukisaoglu U."/>
            <person name="Kubo M."/>
            <person name="Kurata T."/>
            <person name="Lalonde S."/>
            <person name="Li K."/>
            <person name="Li Y."/>
            <person name="Litt A."/>
            <person name="Lyons E."/>
            <person name="Manning G."/>
            <person name="Maruyama T."/>
            <person name="Michael T.P."/>
            <person name="Mikami K."/>
            <person name="Miyazaki S."/>
            <person name="Morinaga S."/>
            <person name="Murata T."/>
            <person name="Mueller-Roeber B."/>
            <person name="Nelson D.R."/>
            <person name="Obara M."/>
            <person name="Oguri Y."/>
            <person name="Olmstead R.G."/>
            <person name="Onodera N."/>
            <person name="Petersen B.L."/>
            <person name="Pils B."/>
            <person name="Prigge M."/>
            <person name="Rensing S.A."/>
            <person name="Riano-Pachon D.M."/>
            <person name="Roberts A.W."/>
            <person name="Sato Y."/>
            <person name="Scheller H.V."/>
            <person name="Schulz B."/>
            <person name="Schulz C."/>
            <person name="Shakirov E.V."/>
            <person name="Shibagaki N."/>
            <person name="Shinohara N."/>
            <person name="Shippen D.E."/>
            <person name="Soerensen I."/>
            <person name="Sotooka R."/>
            <person name="Sugimoto N."/>
            <person name="Sugita M."/>
            <person name="Sumikawa N."/>
            <person name="Tanurdzic M."/>
            <person name="Theissen G."/>
            <person name="Ulvskov P."/>
            <person name="Wakazuki S."/>
            <person name="Weng J.K."/>
            <person name="Willats W.W."/>
            <person name="Wipf D."/>
            <person name="Wolf P.G."/>
            <person name="Yang L."/>
            <person name="Zimmer A.D."/>
            <person name="Zhu Q."/>
            <person name="Mitros T."/>
            <person name="Hellsten U."/>
            <person name="Loque D."/>
            <person name="Otillar R."/>
            <person name="Salamov A."/>
            <person name="Schmutz J."/>
            <person name="Shapiro H."/>
            <person name="Lindquist E."/>
            <person name="Lucas S."/>
            <person name="Rokhsar D."/>
            <person name="Grigoriev I.V."/>
        </authorList>
    </citation>
    <scope>NUCLEOTIDE SEQUENCE [LARGE SCALE GENOMIC DNA]</scope>
</reference>
<dbReference type="Gramene" id="EFJ06558">
    <property type="protein sequence ID" value="EFJ06558"/>
    <property type="gene ID" value="SELMODRAFT_135299"/>
</dbReference>
<dbReference type="GO" id="GO:0019005">
    <property type="term" value="C:SCF ubiquitin ligase complex"/>
    <property type="evidence" value="ECO:0000318"/>
    <property type="project" value="GO_Central"/>
</dbReference>
<evidence type="ECO:0000313" key="2">
    <source>
        <dbReference type="Proteomes" id="UP000001514"/>
    </source>
</evidence>
<dbReference type="GO" id="GO:0000209">
    <property type="term" value="P:protein polyubiquitination"/>
    <property type="evidence" value="ECO:0000318"/>
    <property type="project" value="GO_Central"/>
</dbReference>